<proteinExistence type="predicted"/>
<feature type="compositionally biased region" description="Basic and acidic residues" evidence="1">
    <location>
        <begin position="64"/>
        <end position="74"/>
    </location>
</feature>
<evidence type="ECO:0000256" key="1">
    <source>
        <dbReference type="SAM" id="MobiDB-lite"/>
    </source>
</evidence>
<feature type="compositionally biased region" description="Pro residues" evidence="1">
    <location>
        <begin position="22"/>
        <end position="31"/>
    </location>
</feature>
<feature type="region of interest" description="Disordered" evidence="1">
    <location>
        <begin position="45"/>
        <end position="74"/>
    </location>
</feature>
<keyword evidence="3" id="KW-1185">Reference proteome</keyword>
<evidence type="ECO:0000313" key="2">
    <source>
        <dbReference type="EMBL" id="GFQ79901.1"/>
    </source>
</evidence>
<feature type="region of interest" description="Disordered" evidence="1">
    <location>
        <begin position="17"/>
        <end position="36"/>
    </location>
</feature>
<evidence type="ECO:0000313" key="3">
    <source>
        <dbReference type="Proteomes" id="UP000887116"/>
    </source>
</evidence>
<dbReference type="EMBL" id="BMAO01002318">
    <property type="protein sequence ID" value="GFQ79901.1"/>
    <property type="molecule type" value="Genomic_DNA"/>
</dbReference>
<dbReference type="AlphaFoldDB" id="A0A8X6FHM9"/>
<gene>
    <name evidence="2" type="ORF">TNCT_400381</name>
</gene>
<dbReference type="Proteomes" id="UP000887116">
    <property type="component" value="Unassembled WGS sequence"/>
</dbReference>
<sequence length="74" mass="8222">MGGVRPCTDLHGAYLNIQVPRPSSPPPPPPQTYSAPRSLTALFTDRTHDRCHSSHSPPPSSPDVRFHTEYKTSW</sequence>
<accession>A0A8X6FHM9</accession>
<name>A0A8X6FHM9_TRICU</name>
<protein>
    <submittedName>
        <fullName evidence="2">Uncharacterized protein</fullName>
    </submittedName>
</protein>
<organism evidence="2 3">
    <name type="scientific">Trichonephila clavata</name>
    <name type="common">Joro spider</name>
    <name type="synonym">Nephila clavata</name>
    <dbReference type="NCBI Taxonomy" id="2740835"/>
    <lineage>
        <taxon>Eukaryota</taxon>
        <taxon>Metazoa</taxon>
        <taxon>Ecdysozoa</taxon>
        <taxon>Arthropoda</taxon>
        <taxon>Chelicerata</taxon>
        <taxon>Arachnida</taxon>
        <taxon>Araneae</taxon>
        <taxon>Araneomorphae</taxon>
        <taxon>Entelegynae</taxon>
        <taxon>Araneoidea</taxon>
        <taxon>Nephilidae</taxon>
        <taxon>Trichonephila</taxon>
    </lineage>
</organism>
<reference evidence="2" key="1">
    <citation type="submission" date="2020-07" db="EMBL/GenBank/DDBJ databases">
        <title>Multicomponent nature underlies the extraordinary mechanical properties of spider dragline silk.</title>
        <authorList>
            <person name="Kono N."/>
            <person name="Nakamura H."/>
            <person name="Mori M."/>
            <person name="Yoshida Y."/>
            <person name="Ohtoshi R."/>
            <person name="Malay A.D."/>
            <person name="Moran D.A.P."/>
            <person name="Tomita M."/>
            <person name="Numata K."/>
            <person name="Arakawa K."/>
        </authorList>
    </citation>
    <scope>NUCLEOTIDE SEQUENCE</scope>
</reference>
<comment type="caution">
    <text evidence="2">The sequence shown here is derived from an EMBL/GenBank/DDBJ whole genome shotgun (WGS) entry which is preliminary data.</text>
</comment>